<keyword evidence="2" id="KW-0949">S-adenosyl-L-methionine</keyword>
<dbReference type="Proteomes" id="UP000295554">
    <property type="component" value="Unassembled WGS sequence"/>
</dbReference>
<dbReference type="PANTHER" id="PTHR11228">
    <property type="entry name" value="RADICAL SAM DOMAIN PROTEIN"/>
    <property type="match status" value="1"/>
</dbReference>
<organism evidence="8 9">
    <name type="scientific">Seongchinamella unica</name>
    <dbReference type="NCBI Taxonomy" id="2547392"/>
    <lineage>
        <taxon>Bacteria</taxon>
        <taxon>Pseudomonadati</taxon>
        <taxon>Pseudomonadota</taxon>
        <taxon>Gammaproteobacteria</taxon>
        <taxon>Cellvibrionales</taxon>
        <taxon>Halieaceae</taxon>
        <taxon>Seongchinamella</taxon>
    </lineage>
</organism>
<dbReference type="PROSITE" id="PS51918">
    <property type="entry name" value="RADICAL_SAM"/>
    <property type="match status" value="1"/>
</dbReference>
<evidence type="ECO:0000256" key="6">
    <source>
        <dbReference type="SAM" id="MobiDB-lite"/>
    </source>
</evidence>
<dbReference type="SUPFAM" id="SSF102114">
    <property type="entry name" value="Radical SAM enzymes"/>
    <property type="match status" value="1"/>
</dbReference>
<dbReference type="PANTHER" id="PTHR11228:SF7">
    <property type="entry name" value="PQQA PEPTIDE CYCLASE"/>
    <property type="match status" value="1"/>
</dbReference>
<keyword evidence="9" id="KW-1185">Reference proteome</keyword>
<evidence type="ECO:0000313" key="9">
    <source>
        <dbReference type="Proteomes" id="UP000295554"/>
    </source>
</evidence>
<dbReference type="SFLD" id="SFLDG01067">
    <property type="entry name" value="SPASM/twitch_domain_containing"/>
    <property type="match status" value="1"/>
</dbReference>
<comment type="caution">
    <text evidence="8">The sequence shown here is derived from an EMBL/GenBank/DDBJ whole genome shotgun (WGS) entry which is preliminary data.</text>
</comment>
<keyword evidence="5" id="KW-0411">Iron-sulfur</keyword>
<keyword evidence="3" id="KW-0479">Metal-binding</keyword>
<dbReference type="CDD" id="cd01335">
    <property type="entry name" value="Radical_SAM"/>
    <property type="match status" value="1"/>
</dbReference>
<dbReference type="InterPro" id="IPR058240">
    <property type="entry name" value="rSAM_sf"/>
</dbReference>
<evidence type="ECO:0000256" key="5">
    <source>
        <dbReference type="ARBA" id="ARBA00023014"/>
    </source>
</evidence>
<keyword evidence="4" id="KW-0408">Iron</keyword>
<reference evidence="8 9" key="1">
    <citation type="submission" date="2019-03" db="EMBL/GenBank/DDBJ databases">
        <title>Seongchinamella monodicae gen. nov., sp. nov., a novel member of the Gammaproteobacteria isolated from a tidal mudflat of beach.</title>
        <authorList>
            <person name="Yang H.G."/>
            <person name="Kang J.W."/>
            <person name="Lee S.D."/>
        </authorList>
    </citation>
    <scope>NUCLEOTIDE SEQUENCE [LARGE SCALE GENOMIC DNA]</scope>
    <source>
        <strain evidence="8 9">GH4-78</strain>
    </source>
</reference>
<dbReference type="OrthoDB" id="9792276at2"/>
<evidence type="ECO:0000313" key="8">
    <source>
        <dbReference type="EMBL" id="TDG15414.1"/>
    </source>
</evidence>
<proteinExistence type="predicted"/>
<name>A0A4R5LVE2_9GAMM</name>
<dbReference type="Pfam" id="PF04055">
    <property type="entry name" value="Radical_SAM"/>
    <property type="match status" value="1"/>
</dbReference>
<dbReference type="GO" id="GO:0051536">
    <property type="term" value="F:iron-sulfur cluster binding"/>
    <property type="evidence" value="ECO:0007669"/>
    <property type="project" value="UniProtKB-KW"/>
</dbReference>
<dbReference type="InterPro" id="IPR013785">
    <property type="entry name" value="Aldolase_TIM"/>
</dbReference>
<dbReference type="GO" id="GO:0046872">
    <property type="term" value="F:metal ion binding"/>
    <property type="evidence" value="ECO:0007669"/>
    <property type="project" value="UniProtKB-KW"/>
</dbReference>
<comment type="cofactor">
    <cofactor evidence="1">
        <name>[4Fe-4S] cluster</name>
        <dbReference type="ChEBI" id="CHEBI:49883"/>
    </cofactor>
</comment>
<dbReference type="AlphaFoldDB" id="A0A4R5LVE2"/>
<feature type="domain" description="Radical SAM core" evidence="7">
    <location>
        <begin position="191"/>
        <end position="436"/>
    </location>
</feature>
<dbReference type="EMBL" id="SMSE01000001">
    <property type="protein sequence ID" value="TDG15414.1"/>
    <property type="molecule type" value="Genomic_DNA"/>
</dbReference>
<gene>
    <name evidence="8" type="ORF">E2F43_04060</name>
</gene>
<evidence type="ECO:0000256" key="4">
    <source>
        <dbReference type="ARBA" id="ARBA00023004"/>
    </source>
</evidence>
<evidence type="ECO:0000256" key="2">
    <source>
        <dbReference type="ARBA" id="ARBA00022691"/>
    </source>
</evidence>
<feature type="region of interest" description="Disordered" evidence="6">
    <location>
        <begin position="1"/>
        <end position="20"/>
    </location>
</feature>
<dbReference type="GO" id="GO:0003824">
    <property type="term" value="F:catalytic activity"/>
    <property type="evidence" value="ECO:0007669"/>
    <property type="project" value="InterPro"/>
</dbReference>
<dbReference type="Gene3D" id="3.20.20.70">
    <property type="entry name" value="Aldolase class I"/>
    <property type="match status" value="1"/>
</dbReference>
<evidence type="ECO:0000259" key="7">
    <source>
        <dbReference type="PROSITE" id="PS51918"/>
    </source>
</evidence>
<evidence type="ECO:0000256" key="3">
    <source>
        <dbReference type="ARBA" id="ARBA00022723"/>
    </source>
</evidence>
<protein>
    <submittedName>
        <fullName evidence="8">Radical SAM protein</fullName>
    </submittedName>
</protein>
<dbReference type="InterPro" id="IPR007197">
    <property type="entry name" value="rSAM"/>
</dbReference>
<accession>A0A4R5LVE2</accession>
<evidence type="ECO:0000256" key="1">
    <source>
        <dbReference type="ARBA" id="ARBA00001966"/>
    </source>
</evidence>
<dbReference type="InterPro" id="IPR050377">
    <property type="entry name" value="Radical_SAM_PqqE_MftC-like"/>
</dbReference>
<dbReference type="SFLD" id="SFLDS00029">
    <property type="entry name" value="Radical_SAM"/>
    <property type="match status" value="1"/>
</dbReference>
<sequence length="552" mass="61407">MPIPTRAGHCQRPPAAGNLRTTAATGVVRNKRPAGGPRGLTARLSPITGQRRGPGGFRRSPAPGGCSLPGRAGPRQQHRWCDPAQRPPQLAAIGRRLALRPLSPYNCRLITTDFRQRLRCPLNDTIPLTDVDAPAAEHEEQLELASIHDFATKLVQPGAREALEHYVRWQVAIRSAEDTEATDLDPDKVPDFAPISINLDLTTACNYACDHCVDLDILNTGIRFDHDKLLESLKVMAERGMKSVIVIGGGEPTLYPKFEEVIRFMKDLGLQIAIVSNGTGNEKIAKVADCMDKSDWVRLSLDSGTDATFQPMHKPRKNFTLEGICARVPLIKDANPDVTVGFSYIVTWRGAEINDSEIVENLHEIAQAAKLAKDNRFDYISFKPFLTRDEVNNAEVIDINSNSNLDDIVDRIQAQVDEAMTLADDSFRVHQSTGLKAMLQRQTQTLAKQPQQCHMQFFRQVLSPLGLYNCPVYRNQEHGRLGDKNANAGVESYDATRGVTADLVRNFNATVTCEKVTCLYNDVNWWIERLIANPEELGKLSWDESAEADYFL</sequence>
<feature type="region of interest" description="Disordered" evidence="6">
    <location>
        <begin position="29"/>
        <end position="84"/>
    </location>
</feature>